<dbReference type="GO" id="GO:0005829">
    <property type="term" value="C:cytosol"/>
    <property type="evidence" value="ECO:0007669"/>
    <property type="project" value="TreeGrafter"/>
</dbReference>
<keyword evidence="5 7" id="KW-0648">Protein biosynthesis</keyword>
<keyword evidence="4 7" id="KW-0067">ATP-binding</keyword>
<reference evidence="10" key="1">
    <citation type="submission" date="2017-09" db="EMBL/GenBank/DDBJ databases">
        <title>Depth-based differentiation of microbial function through sediment-hosted aquifers and enrichment of novel symbionts in the deep terrestrial subsurface.</title>
        <authorList>
            <person name="Probst A.J."/>
            <person name="Ladd B."/>
            <person name="Jarett J.K."/>
            <person name="Geller-Mcgrath D.E."/>
            <person name="Sieber C.M.K."/>
            <person name="Emerson J.B."/>
            <person name="Anantharaman K."/>
            <person name="Thomas B.C."/>
            <person name="Malmstrom R."/>
            <person name="Stieglmeier M."/>
            <person name="Klingl A."/>
            <person name="Woyke T."/>
            <person name="Ryan C.M."/>
            <person name="Banfield J.F."/>
        </authorList>
    </citation>
    <scope>NUCLEOTIDE SEQUENCE [LARGE SCALE GENOMIC DNA]</scope>
</reference>
<dbReference type="InterPro" id="IPR049940">
    <property type="entry name" value="GluQ/Sye"/>
</dbReference>
<dbReference type="GO" id="GO:0004818">
    <property type="term" value="F:glutamate-tRNA ligase activity"/>
    <property type="evidence" value="ECO:0007669"/>
    <property type="project" value="TreeGrafter"/>
</dbReference>
<dbReference type="GO" id="GO:0008270">
    <property type="term" value="F:zinc ion binding"/>
    <property type="evidence" value="ECO:0007669"/>
    <property type="project" value="InterPro"/>
</dbReference>
<evidence type="ECO:0000256" key="3">
    <source>
        <dbReference type="ARBA" id="ARBA00022741"/>
    </source>
</evidence>
<feature type="domain" description="Glutamyl/glutaminyl-tRNA synthetase class Ib catalytic" evidence="8">
    <location>
        <begin position="3"/>
        <end position="100"/>
    </location>
</feature>
<evidence type="ECO:0000313" key="9">
    <source>
        <dbReference type="EMBL" id="PIR83526.1"/>
    </source>
</evidence>
<comment type="caution">
    <text evidence="9">The sequence shown here is derived from an EMBL/GenBank/DDBJ whole genome shotgun (WGS) entry which is preliminary data.</text>
</comment>
<comment type="similarity">
    <text evidence="1">Belongs to the class-I aminoacyl-tRNA synthetase family. Glutamate--tRNA ligase type 1 subfamily.</text>
</comment>
<dbReference type="InterPro" id="IPR008925">
    <property type="entry name" value="aa_tRNA-synth_I_cd-bd_sf"/>
</dbReference>
<dbReference type="PANTHER" id="PTHR43311:SF2">
    <property type="entry name" value="GLUTAMATE--TRNA LIGASE, MITOCHONDRIAL-RELATED"/>
    <property type="match status" value="1"/>
</dbReference>
<dbReference type="InterPro" id="IPR020058">
    <property type="entry name" value="Glu/Gln-tRNA-synth_Ib_cat-dom"/>
</dbReference>
<feature type="domain" description="Glutamyl/glutaminyl-tRNA synthetase class Ib catalytic" evidence="8">
    <location>
        <begin position="110"/>
        <end position="277"/>
    </location>
</feature>
<keyword evidence="3 7" id="KW-0547">Nucleotide-binding</keyword>
<dbReference type="PANTHER" id="PTHR43311">
    <property type="entry name" value="GLUTAMATE--TRNA LIGASE"/>
    <property type="match status" value="1"/>
</dbReference>
<gene>
    <name evidence="9" type="ORF">COU18_02470</name>
</gene>
<evidence type="ECO:0000256" key="4">
    <source>
        <dbReference type="ARBA" id="ARBA00022840"/>
    </source>
</evidence>
<protein>
    <submittedName>
        <fullName evidence="9">Glutamate--tRNA ligase</fullName>
    </submittedName>
</protein>
<evidence type="ECO:0000256" key="2">
    <source>
        <dbReference type="ARBA" id="ARBA00022598"/>
    </source>
</evidence>
<dbReference type="PRINTS" id="PR00987">
    <property type="entry name" value="TRNASYNTHGLU"/>
</dbReference>
<dbReference type="InterPro" id="IPR014729">
    <property type="entry name" value="Rossmann-like_a/b/a_fold"/>
</dbReference>
<dbReference type="Proteomes" id="UP000231192">
    <property type="component" value="Unassembled WGS sequence"/>
</dbReference>
<evidence type="ECO:0000256" key="1">
    <source>
        <dbReference type="ARBA" id="ARBA00007894"/>
    </source>
</evidence>
<dbReference type="EMBL" id="PFBK01000008">
    <property type="protein sequence ID" value="PIR83526.1"/>
    <property type="molecule type" value="Genomic_DNA"/>
</dbReference>
<evidence type="ECO:0000313" key="10">
    <source>
        <dbReference type="Proteomes" id="UP000231192"/>
    </source>
</evidence>
<organism evidence="9 10">
    <name type="scientific">Candidatus Kaiserbacteria bacterium CG10_big_fil_rev_8_21_14_0_10_51_14</name>
    <dbReference type="NCBI Taxonomy" id="1974610"/>
    <lineage>
        <taxon>Bacteria</taxon>
        <taxon>Candidatus Kaiseribacteriota</taxon>
    </lineage>
</organism>
<evidence type="ECO:0000256" key="6">
    <source>
        <dbReference type="ARBA" id="ARBA00023146"/>
    </source>
</evidence>
<dbReference type="Pfam" id="PF00749">
    <property type="entry name" value="tRNA-synt_1c"/>
    <property type="match status" value="2"/>
</dbReference>
<dbReference type="Gene3D" id="3.40.50.620">
    <property type="entry name" value="HUPs"/>
    <property type="match status" value="2"/>
</dbReference>
<sequence>MSVVTRIAPSPTGYLHFGLARTALFSYLYAKKNGGEYIMRIEDTDTARNKPEFEADIVDQFQWLGLTPDRSYRQSDNVERHKECLADLIKRDTAYISKEPAKDDPTQVVEVVRLRNPGEQVTFKDLIRGDIVFDTSELKDFVIARSVNEPLFHFAVVVDDHDEGVTHVIRGEDHISNTPRHMLILRALGFKIPAYAHLPLILMPDKSKMSKRKHETSVKHFRESGIVPQALINYVALMGWTPPSGKEILSVDEMIQEFELEKLHSSGAIFDYEKLRWYNREYLLKRNDAELASYVLPVLEKALKERGISWDAGIAEKIVSLLKERIS</sequence>
<evidence type="ECO:0000256" key="7">
    <source>
        <dbReference type="RuleBase" id="RU363037"/>
    </source>
</evidence>
<keyword evidence="6 7" id="KW-0030">Aminoacyl-tRNA synthetase</keyword>
<proteinExistence type="inferred from homology"/>
<dbReference type="GO" id="GO:0005524">
    <property type="term" value="F:ATP binding"/>
    <property type="evidence" value="ECO:0007669"/>
    <property type="project" value="UniProtKB-KW"/>
</dbReference>
<dbReference type="GO" id="GO:0000049">
    <property type="term" value="F:tRNA binding"/>
    <property type="evidence" value="ECO:0007669"/>
    <property type="project" value="InterPro"/>
</dbReference>
<keyword evidence="2 7" id="KW-0436">Ligase</keyword>
<accession>A0A2H0UCW7</accession>
<dbReference type="CDD" id="cd00808">
    <property type="entry name" value="GluRS_core"/>
    <property type="match status" value="1"/>
</dbReference>
<dbReference type="InterPro" id="IPR000924">
    <property type="entry name" value="Glu/Gln-tRNA-synth"/>
</dbReference>
<evidence type="ECO:0000259" key="8">
    <source>
        <dbReference type="Pfam" id="PF00749"/>
    </source>
</evidence>
<evidence type="ECO:0000256" key="5">
    <source>
        <dbReference type="ARBA" id="ARBA00022917"/>
    </source>
</evidence>
<dbReference type="InterPro" id="IPR033910">
    <property type="entry name" value="GluRS_core"/>
</dbReference>
<dbReference type="AlphaFoldDB" id="A0A2H0UCW7"/>
<dbReference type="SUPFAM" id="SSF48163">
    <property type="entry name" value="An anticodon-binding domain of class I aminoacyl-tRNA synthetases"/>
    <property type="match status" value="1"/>
</dbReference>
<dbReference type="SUPFAM" id="SSF52374">
    <property type="entry name" value="Nucleotidylyl transferase"/>
    <property type="match status" value="1"/>
</dbReference>
<name>A0A2H0UCW7_9BACT</name>
<dbReference type="GO" id="GO:0006424">
    <property type="term" value="P:glutamyl-tRNA aminoacylation"/>
    <property type="evidence" value="ECO:0007669"/>
    <property type="project" value="InterPro"/>
</dbReference>
<feature type="non-terminal residue" evidence="9">
    <location>
        <position position="327"/>
    </location>
</feature>